<dbReference type="InterPro" id="IPR051786">
    <property type="entry name" value="ASN_synthetase/amidase"/>
</dbReference>
<evidence type="ECO:0000313" key="11">
    <source>
        <dbReference type="Proteomes" id="UP000006695"/>
    </source>
</evidence>
<feature type="domain" description="Glutamine amidotransferase type-2" evidence="9">
    <location>
        <begin position="9"/>
        <end position="228"/>
    </location>
</feature>
<dbReference type="SUPFAM" id="SSF56235">
    <property type="entry name" value="N-terminal nucleophile aminohydrolases (Ntn hydrolases)"/>
    <property type="match status" value="1"/>
</dbReference>
<dbReference type="Pfam" id="PF13537">
    <property type="entry name" value="GATase_7"/>
    <property type="match status" value="1"/>
</dbReference>
<dbReference type="InterPro" id="IPR006426">
    <property type="entry name" value="Asn_synth_AEB"/>
</dbReference>
<keyword evidence="5 8" id="KW-0067">ATP-binding</keyword>
<dbReference type="AlphaFoldDB" id="A5GA44"/>
<dbReference type="PANTHER" id="PTHR43284:SF1">
    <property type="entry name" value="ASPARAGINE SYNTHETASE"/>
    <property type="match status" value="1"/>
</dbReference>
<keyword evidence="4 8" id="KW-0547">Nucleotide-binding</keyword>
<protein>
    <recommendedName>
        <fullName evidence="3">asparagine synthase (glutamine-hydrolyzing)</fullName>
        <ecNumber evidence="3">6.3.5.4</ecNumber>
    </recommendedName>
</protein>
<evidence type="ECO:0000256" key="6">
    <source>
        <dbReference type="ARBA" id="ARBA00022962"/>
    </source>
</evidence>
<comment type="pathway">
    <text evidence="1">Amino-acid biosynthesis; L-asparagine biosynthesis; L-asparagine from L-aspartate (L-Gln route): step 1/1.</text>
</comment>
<keyword evidence="11" id="KW-1185">Reference proteome</keyword>
<reference evidence="10 11" key="1">
    <citation type="submission" date="2007-05" db="EMBL/GenBank/DDBJ databases">
        <title>Complete sequence of Geobacter uraniireducens Rf4.</title>
        <authorList>
            <consortium name="US DOE Joint Genome Institute"/>
            <person name="Copeland A."/>
            <person name="Lucas S."/>
            <person name="Lapidus A."/>
            <person name="Barry K."/>
            <person name="Detter J.C."/>
            <person name="Glavina del Rio T."/>
            <person name="Hammon N."/>
            <person name="Israni S."/>
            <person name="Dalin E."/>
            <person name="Tice H."/>
            <person name="Pitluck S."/>
            <person name="Chertkov O."/>
            <person name="Brettin T."/>
            <person name="Bruce D."/>
            <person name="Han C."/>
            <person name="Schmutz J."/>
            <person name="Larimer F."/>
            <person name="Land M."/>
            <person name="Hauser L."/>
            <person name="Kyrpides N."/>
            <person name="Mikhailova N."/>
            <person name="Shelobolina E."/>
            <person name="Aklujkar M."/>
            <person name="Lovley D."/>
            <person name="Richardson P."/>
        </authorList>
    </citation>
    <scope>NUCLEOTIDE SEQUENCE [LARGE SCALE GENOMIC DNA]</scope>
    <source>
        <strain evidence="10 11">Rf4</strain>
    </source>
</reference>
<evidence type="ECO:0000256" key="8">
    <source>
        <dbReference type="PIRSR" id="PIRSR001589-2"/>
    </source>
</evidence>
<dbReference type="InterPro" id="IPR014729">
    <property type="entry name" value="Rossmann-like_a/b/a_fold"/>
</dbReference>
<dbReference type="InterPro" id="IPR001962">
    <property type="entry name" value="Asn_synthase"/>
</dbReference>
<evidence type="ECO:0000313" key="10">
    <source>
        <dbReference type="EMBL" id="ABQ25552.1"/>
    </source>
</evidence>
<evidence type="ECO:0000256" key="7">
    <source>
        <dbReference type="ARBA" id="ARBA00048741"/>
    </source>
</evidence>
<dbReference type="Gene3D" id="3.60.20.10">
    <property type="entry name" value="Glutamine Phosphoribosylpyrophosphate, subunit 1, domain 1"/>
    <property type="match status" value="1"/>
</dbReference>
<dbReference type="HOGENOM" id="CLU_014658_3_3_7"/>
<dbReference type="EC" id="6.3.5.4" evidence="3"/>
<dbReference type="InterPro" id="IPR033738">
    <property type="entry name" value="AsnB_N"/>
</dbReference>
<dbReference type="PANTHER" id="PTHR43284">
    <property type="entry name" value="ASPARAGINE SYNTHETASE (GLUTAMINE-HYDROLYZING)"/>
    <property type="match status" value="1"/>
</dbReference>
<evidence type="ECO:0000256" key="4">
    <source>
        <dbReference type="ARBA" id="ARBA00022741"/>
    </source>
</evidence>
<dbReference type="PIRSF" id="PIRSF001589">
    <property type="entry name" value="Asn_synthetase_glu-h"/>
    <property type="match status" value="1"/>
</dbReference>
<dbReference type="Proteomes" id="UP000006695">
    <property type="component" value="Chromosome"/>
</dbReference>
<keyword evidence="6" id="KW-0315">Glutamine amidotransferase</keyword>
<evidence type="ECO:0000256" key="5">
    <source>
        <dbReference type="ARBA" id="ARBA00022840"/>
    </source>
</evidence>
<accession>A5GA44</accession>
<gene>
    <name evidence="10" type="ordered locus">Gura_1351</name>
</gene>
<evidence type="ECO:0000256" key="2">
    <source>
        <dbReference type="ARBA" id="ARBA00005752"/>
    </source>
</evidence>
<name>A5GA44_GEOUR</name>
<dbReference type="KEGG" id="gur:Gura_1351"/>
<dbReference type="GO" id="GO:0004066">
    <property type="term" value="F:asparagine synthase (glutamine-hydrolyzing) activity"/>
    <property type="evidence" value="ECO:0007669"/>
    <property type="project" value="UniProtKB-EC"/>
</dbReference>
<dbReference type="GO" id="GO:0005524">
    <property type="term" value="F:ATP binding"/>
    <property type="evidence" value="ECO:0007669"/>
    <property type="project" value="UniProtKB-KW"/>
</dbReference>
<feature type="binding site" evidence="8">
    <location>
        <position position="114"/>
    </location>
    <ligand>
        <name>L-glutamine</name>
        <dbReference type="ChEBI" id="CHEBI:58359"/>
    </ligand>
</feature>
<evidence type="ECO:0000256" key="1">
    <source>
        <dbReference type="ARBA" id="ARBA00005187"/>
    </source>
</evidence>
<dbReference type="InterPro" id="IPR029055">
    <property type="entry name" value="Ntn_hydrolases_N"/>
</dbReference>
<dbReference type="InterPro" id="IPR017932">
    <property type="entry name" value="GATase_2_dom"/>
</dbReference>
<dbReference type="Pfam" id="PF00733">
    <property type="entry name" value="Asn_synthase"/>
    <property type="match status" value="1"/>
</dbReference>
<proteinExistence type="inferred from homology"/>
<dbReference type="PROSITE" id="PS51278">
    <property type="entry name" value="GATASE_TYPE_2"/>
    <property type="match status" value="1"/>
</dbReference>
<dbReference type="SUPFAM" id="SSF52402">
    <property type="entry name" value="Adenine nucleotide alpha hydrolases-like"/>
    <property type="match status" value="1"/>
</dbReference>
<dbReference type="Gene3D" id="3.40.50.620">
    <property type="entry name" value="HUPs"/>
    <property type="match status" value="2"/>
</dbReference>
<dbReference type="STRING" id="351605.Gura_1351"/>
<dbReference type="EMBL" id="CP000698">
    <property type="protein sequence ID" value="ABQ25552.1"/>
    <property type="molecule type" value="Genomic_DNA"/>
</dbReference>
<sequence length="640" mass="72023">MVDDRKRMSGIFGIFNRNGDPVASHTLETMQCVMAEWGPDGGDILLDGAVGFGQMRHFTTPEAQFELMPVKSRESFSSWNDGRKFAFTAAGRLDNREELIGRLSASDRHTAIPDSELMLRAYQEWGENCPARLFGDWAFAVWHPEEKQLFLARDHHGHTALYYYVDPRFFVFASSRQALLALHLAPMEMDELYLAQVLVSSPAYHGERTIYKPVKRLPPAHSLTVTPDHMSTHRYWRLEDTAELHLPRREDYVAAFTELFDEAVRCRLRSDRKIAVSLSGGLDSGSVAATAAKFLKRDDKRLSAFSSAPLSDTGMYVGKRFGDEFSFAQKTADHCGNIDLYKITADTISPIQAIRAMLTVNNEPAHAAGNFFWLQAIRQAARSHGSRVLLTGQMGNAGISWTGSVFSQPAAFQRRHLGWQRWAKELAKQYTPSSLLNAYRQLRKPPPALGSFSALHPDLARRLNQAERMMSDTVHHPRTPLEQRCHIIMPGRSHGGFRHAENGVVYGLEIRDPTADVRVLAFTLSVPDHIFMDPKTGLDRWLIREAMKECLPDEVRLNRRRGRQAGDIVPRLRACAAEVETALDELACGPAAAFVNVPYMREVWAMVLTKDTPDTFLLSLTVLTRGIMAGLWVNGFYHVS</sequence>
<comment type="similarity">
    <text evidence="2">Belongs to the asparagine synthetase family.</text>
</comment>
<organism evidence="10 11">
    <name type="scientific">Geotalea uraniireducens (strain Rf4)</name>
    <name type="common">Geobacter uraniireducens</name>
    <dbReference type="NCBI Taxonomy" id="351605"/>
    <lineage>
        <taxon>Bacteria</taxon>
        <taxon>Pseudomonadati</taxon>
        <taxon>Thermodesulfobacteriota</taxon>
        <taxon>Desulfuromonadia</taxon>
        <taxon>Geobacterales</taxon>
        <taxon>Geobacteraceae</taxon>
        <taxon>Geotalea</taxon>
    </lineage>
</organism>
<dbReference type="GO" id="GO:0006529">
    <property type="term" value="P:asparagine biosynthetic process"/>
    <property type="evidence" value="ECO:0007669"/>
    <property type="project" value="InterPro"/>
</dbReference>
<comment type="catalytic activity">
    <reaction evidence="7">
        <text>L-aspartate + L-glutamine + ATP + H2O = L-asparagine + L-glutamate + AMP + diphosphate + H(+)</text>
        <dbReference type="Rhea" id="RHEA:12228"/>
        <dbReference type="ChEBI" id="CHEBI:15377"/>
        <dbReference type="ChEBI" id="CHEBI:15378"/>
        <dbReference type="ChEBI" id="CHEBI:29985"/>
        <dbReference type="ChEBI" id="CHEBI:29991"/>
        <dbReference type="ChEBI" id="CHEBI:30616"/>
        <dbReference type="ChEBI" id="CHEBI:33019"/>
        <dbReference type="ChEBI" id="CHEBI:58048"/>
        <dbReference type="ChEBI" id="CHEBI:58359"/>
        <dbReference type="ChEBI" id="CHEBI:456215"/>
        <dbReference type="EC" id="6.3.5.4"/>
    </reaction>
</comment>
<evidence type="ECO:0000259" key="9">
    <source>
        <dbReference type="PROSITE" id="PS51278"/>
    </source>
</evidence>
<dbReference type="CDD" id="cd00712">
    <property type="entry name" value="AsnB"/>
    <property type="match status" value="1"/>
</dbReference>
<dbReference type="CDD" id="cd01991">
    <property type="entry name" value="Asn_synthase_B_C"/>
    <property type="match status" value="1"/>
</dbReference>
<evidence type="ECO:0000256" key="3">
    <source>
        <dbReference type="ARBA" id="ARBA00012737"/>
    </source>
</evidence>